<dbReference type="AlphaFoldDB" id="A0A161RIC8"/>
<dbReference type="InterPro" id="IPR051814">
    <property type="entry name" value="NAD(P)H-dep_FMN_reductase"/>
</dbReference>
<organism evidence="5 6">
    <name type="scientific">Bhargavaea cecembensis</name>
    <dbReference type="NCBI Taxonomy" id="394098"/>
    <lineage>
        <taxon>Bacteria</taxon>
        <taxon>Bacillati</taxon>
        <taxon>Bacillota</taxon>
        <taxon>Bacilli</taxon>
        <taxon>Bacillales</taxon>
        <taxon>Caryophanaceae</taxon>
        <taxon>Bhargavaea</taxon>
    </lineage>
</organism>
<keyword evidence="1" id="KW-0285">Flavoprotein</keyword>
<reference evidence="5 6" key="1">
    <citation type="submission" date="2016-01" db="EMBL/GenBank/DDBJ databases">
        <title>Whole genome sequencing of Bhargavaea cecembensis T14.</title>
        <authorList>
            <person name="Hong K.W."/>
        </authorList>
    </citation>
    <scope>NUCLEOTIDE SEQUENCE [LARGE SCALE GENOMIC DNA]</scope>
    <source>
        <strain evidence="5 6">T14</strain>
    </source>
</reference>
<gene>
    <name evidence="5" type="ORF">AV656_00930</name>
</gene>
<proteinExistence type="predicted"/>
<dbReference type="OrthoDB" id="1643408at2"/>
<evidence type="ECO:0000313" key="6">
    <source>
        <dbReference type="Proteomes" id="UP000076490"/>
    </source>
</evidence>
<protein>
    <submittedName>
        <fullName evidence="5">NADH-dependent FMN reductase</fullName>
    </submittedName>
</protein>
<keyword evidence="2" id="KW-0288">FMN</keyword>
<dbReference type="PANTHER" id="PTHR43408:SF2">
    <property type="entry name" value="FMN REDUCTASE (NADPH)"/>
    <property type="match status" value="1"/>
</dbReference>
<name>A0A161RIC8_9BACL</name>
<evidence type="ECO:0000259" key="4">
    <source>
        <dbReference type="Pfam" id="PF03358"/>
    </source>
</evidence>
<dbReference type="EMBL" id="LQNT01000001">
    <property type="protein sequence ID" value="KZE39882.1"/>
    <property type="molecule type" value="Genomic_DNA"/>
</dbReference>
<dbReference type="RefSeq" id="WP_063177923.1">
    <property type="nucleotide sequence ID" value="NZ_LQNT01000001.1"/>
</dbReference>
<dbReference type="Gene3D" id="3.40.50.360">
    <property type="match status" value="1"/>
</dbReference>
<sequence>MKLVGVSGALAGGKTSVAVGSVLAAARHLDSSIDTELIDLRDYEIDFAAGLPLAAYNEDTWNVVKKIQSADFLVFGTPIYQASLTGALKNLFDHLPEHAFRNKVTGMVATGLTEKHFLVLEYHLGSILSYFKGLIPTDNVFILNDYFDPETDEIMDKRMMERIRKMAEEMIDLQRGLMNRD</sequence>
<dbReference type="GO" id="GO:0016491">
    <property type="term" value="F:oxidoreductase activity"/>
    <property type="evidence" value="ECO:0007669"/>
    <property type="project" value="UniProtKB-KW"/>
</dbReference>
<feature type="domain" description="NADPH-dependent FMN reductase-like" evidence="4">
    <location>
        <begin position="1"/>
        <end position="145"/>
    </location>
</feature>
<evidence type="ECO:0000256" key="2">
    <source>
        <dbReference type="ARBA" id="ARBA00022643"/>
    </source>
</evidence>
<dbReference type="InterPro" id="IPR029039">
    <property type="entry name" value="Flavoprotein-like_sf"/>
</dbReference>
<dbReference type="Pfam" id="PF03358">
    <property type="entry name" value="FMN_red"/>
    <property type="match status" value="1"/>
</dbReference>
<dbReference type="InterPro" id="IPR005025">
    <property type="entry name" value="FMN_Rdtase-like_dom"/>
</dbReference>
<comment type="caution">
    <text evidence="5">The sequence shown here is derived from an EMBL/GenBank/DDBJ whole genome shotgun (WGS) entry which is preliminary data.</text>
</comment>
<accession>A0A161RIC8</accession>
<dbReference type="SUPFAM" id="SSF52218">
    <property type="entry name" value="Flavoproteins"/>
    <property type="match status" value="1"/>
</dbReference>
<evidence type="ECO:0000256" key="3">
    <source>
        <dbReference type="ARBA" id="ARBA00023002"/>
    </source>
</evidence>
<evidence type="ECO:0000256" key="1">
    <source>
        <dbReference type="ARBA" id="ARBA00022630"/>
    </source>
</evidence>
<dbReference type="PANTHER" id="PTHR43408">
    <property type="entry name" value="FMN REDUCTASE (NADPH)"/>
    <property type="match status" value="1"/>
</dbReference>
<evidence type="ECO:0000313" key="5">
    <source>
        <dbReference type="EMBL" id="KZE39882.1"/>
    </source>
</evidence>
<dbReference type="Proteomes" id="UP000076490">
    <property type="component" value="Unassembled WGS sequence"/>
</dbReference>
<keyword evidence="3" id="KW-0560">Oxidoreductase</keyword>